<proteinExistence type="predicted"/>
<evidence type="ECO:0000313" key="1">
    <source>
        <dbReference type="EMBL" id="KAF2533061.1"/>
    </source>
</evidence>
<organism evidence="1">
    <name type="scientific">Brassica cretica</name>
    <name type="common">Mustard</name>
    <dbReference type="NCBI Taxonomy" id="69181"/>
    <lineage>
        <taxon>Eukaryota</taxon>
        <taxon>Viridiplantae</taxon>
        <taxon>Streptophyta</taxon>
        <taxon>Embryophyta</taxon>
        <taxon>Tracheophyta</taxon>
        <taxon>Spermatophyta</taxon>
        <taxon>Magnoliopsida</taxon>
        <taxon>eudicotyledons</taxon>
        <taxon>Gunneridae</taxon>
        <taxon>Pentapetalae</taxon>
        <taxon>rosids</taxon>
        <taxon>malvids</taxon>
        <taxon>Brassicales</taxon>
        <taxon>Brassicaceae</taxon>
        <taxon>Brassiceae</taxon>
        <taxon>Brassica</taxon>
    </lineage>
</organism>
<protein>
    <submittedName>
        <fullName evidence="1">Uncharacterized protein</fullName>
    </submittedName>
</protein>
<reference evidence="1" key="1">
    <citation type="submission" date="2019-12" db="EMBL/GenBank/DDBJ databases">
        <title>Genome sequencing and annotation of Brassica cretica.</title>
        <authorList>
            <person name="Studholme D.J."/>
            <person name="Sarris P.F."/>
        </authorList>
    </citation>
    <scope>NUCLEOTIDE SEQUENCE</scope>
    <source>
        <strain evidence="1">PFS-102/07</strain>
        <tissue evidence="1">Leaf</tissue>
    </source>
</reference>
<gene>
    <name evidence="1" type="ORF">F2Q70_00030202</name>
</gene>
<dbReference type="AlphaFoldDB" id="A0A8S9FIH6"/>
<sequence length="97" mass="10826">MSLLFSRFSWECTESNRGLHECVVFLEHPRGVEFIKELKEPSISGLCFSIEADLAGLILKVSSEVLFSSWSKGGAKGHRSEDLCFLGHETSTIACFR</sequence>
<dbReference type="EMBL" id="QGKY02002305">
    <property type="protein sequence ID" value="KAF2533061.1"/>
    <property type="molecule type" value="Genomic_DNA"/>
</dbReference>
<comment type="caution">
    <text evidence="1">The sequence shown here is derived from an EMBL/GenBank/DDBJ whole genome shotgun (WGS) entry which is preliminary data.</text>
</comment>
<name>A0A8S9FIH6_BRACR</name>
<accession>A0A8S9FIH6</accession>